<dbReference type="Proteomes" id="UP001490330">
    <property type="component" value="Unassembled WGS sequence"/>
</dbReference>
<sequence length="386" mass="41360">MTAVPVPPTATPVPPAPGHGTAQREGYAGLAARGLACLGRLFGQEPGFAGVAQDAVDLLFGTWGHRTARGIDEPEAARGRAPFEFSLVMKDRGPEIRIFLRPLSDEGPTTATASWENGWRTLRALEECGAASLTRARTVRDLFVPRSEQAAFGMCVAATVRPTGVADAKVYFDTLAAGTAANRRVIGEAMDRLGHGAAWRWLRRHDAEGMTRLMPAFLALDLDDSPRARTKFYATVDERSGDALRTRLTRLSGVAGRKADGLLRALAADGPDALAGPGTRPTLCWNLSEPGAERPDDATLYVPFQRYTPSGSEALARLRPYVRPADLTRLARLLAHGAVEEGQPQAGEHGPNPFHWAAAKLNREARDPLTLYVSAAIVDRASGAEG</sequence>
<accession>A0ABV1V9S5</accession>
<comment type="caution">
    <text evidence="3">The sequence shown here is derived from an EMBL/GenBank/DDBJ whole genome shotgun (WGS) entry which is preliminary data.</text>
</comment>
<reference evidence="3 4" key="1">
    <citation type="submission" date="2024-06" db="EMBL/GenBank/DDBJ databases">
        <title>The Natural Products Discovery Center: Release of the First 8490 Sequenced Strains for Exploring Actinobacteria Biosynthetic Diversity.</title>
        <authorList>
            <person name="Kalkreuter E."/>
            <person name="Kautsar S.A."/>
            <person name="Yang D."/>
            <person name="Bader C.D."/>
            <person name="Teijaro C.N."/>
            <person name="Fluegel L."/>
            <person name="Davis C.M."/>
            <person name="Simpson J.R."/>
            <person name="Lauterbach L."/>
            <person name="Steele A.D."/>
            <person name="Gui C."/>
            <person name="Meng S."/>
            <person name="Li G."/>
            <person name="Viehrig K."/>
            <person name="Ye F."/>
            <person name="Su P."/>
            <person name="Kiefer A.F."/>
            <person name="Nichols A."/>
            <person name="Cepeda A.J."/>
            <person name="Yan W."/>
            <person name="Fan B."/>
            <person name="Jiang Y."/>
            <person name="Adhikari A."/>
            <person name="Zheng C.-J."/>
            <person name="Schuster L."/>
            <person name="Cowan T.M."/>
            <person name="Smanski M.J."/>
            <person name="Chevrette M.G."/>
            <person name="De Carvalho L.P.S."/>
            <person name="Shen B."/>
        </authorList>
    </citation>
    <scope>NUCLEOTIDE SEQUENCE [LARGE SCALE GENOMIC DNA]</scope>
    <source>
        <strain evidence="3 4">NPDC000632</strain>
    </source>
</reference>
<dbReference type="RefSeq" id="WP_350723852.1">
    <property type="nucleotide sequence ID" value="NZ_JBEPCO010000048.1"/>
</dbReference>
<keyword evidence="1" id="KW-0808">Transferase</keyword>
<evidence type="ECO:0000256" key="1">
    <source>
        <dbReference type="ARBA" id="ARBA00022679"/>
    </source>
</evidence>
<protein>
    <submittedName>
        <fullName evidence="3">Tryptophan dimethylallyltransferase family protein</fullName>
    </submittedName>
</protein>
<dbReference type="Pfam" id="PF11991">
    <property type="entry name" value="Trp_DMAT"/>
    <property type="match status" value="1"/>
</dbReference>
<dbReference type="InterPro" id="IPR017795">
    <property type="entry name" value="ABBA_NscD-like"/>
</dbReference>
<keyword evidence="4" id="KW-1185">Reference proteome</keyword>
<evidence type="ECO:0000256" key="2">
    <source>
        <dbReference type="SAM" id="MobiDB-lite"/>
    </source>
</evidence>
<gene>
    <name evidence="3" type="ORF">ABT322_05490</name>
</gene>
<feature type="compositionally biased region" description="Pro residues" evidence="2">
    <location>
        <begin position="1"/>
        <end position="17"/>
    </location>
</feature>
<dbReference type="EMBL" id="JBEPCV010000003">
    <property type="protein sequence ID" value="MER6903235.1"/>
    <property type="molecule type" value="Genomic_DNA"/>
</dbReference>
<evidence type="ECO:0000313" key="4">
    <source>
        <dbReference type="Proteomes" id="UP001490330"/>
    </source>
</evidence>
<evidence type="ECO:0000313" key="3">
    <source>
        <dbReference type="EMBL" id="MER6903235.1"/>
    </source>
</evidence>
<proteinExistence type="predicted"/>
<feature type="region of interest" description="Disordered" evidence="2">
    <location>
        <begin position="1"/>
        <end position="22"/>
    </location>
</feature>
<name>A0ABV1V9S5_9ACTN</name>
<organism evidence="3 4">
    <name type="scientific">Streptomyces flaveolus</name>
    <dbReference type="NCBI Taxonomy" id="67297"/>
    <lineage>
        <taxon>Bacteria</taxon>
        <taxon>Bacillati</taxon>
        <taxon>Actinomycetota</taxon>
        <taxon>Actinomycetes</taxon>
        <taxon>Kitasatosporales</taxon>
        <taxon>Streptomycetaceae</taxon>
        <taxon>Streptomyces</taxon>
    </lineage>
</organism>